<reference evidence="2" key="1">
    <citation type="submission" date="2023-03" db="EMBL/GenBank/DDBJ databases">
        <title>Massive genome expansion in bonnet fungi (Mycena s.s.) driven by repeated elements and novel gene families across ecological guilds.</title>
        <authorList>
            <consortium name="Lawrence Berkeley National Laboratory"/>
            <person name="Harder C.B."/>
            <person name="Miyauchi S."/>
            <person name="Viragh M."/>
            <person name="Kuo A."/>
            <person name="Thoen E."/>
            <person name="Andreopoulos B."/>
            <person name="Lu D."/>
            <person name="Skrede I."/>
            <person name="Drula E."/>
            <person name="Henrissat B."/>
            <person name="Morin E."/>
            <person name="Kohler A."/>
            <person name="Barry K."/>
            <person name="LaButti K."/>
            <person name="Morin E."/>
            <person name="Salamov A."/>
            <person name="Lipzen A."/>
            <person name="Mereny Z."/>
            <person name="Hegedus B."/>
            <person name="Baldrian P."/>
            <person name="Stursova M."/>
            <person name="Weitz H."/>
            <person name="Taylor A."/>
            <person name="Grigoriev I.V."/>
            <person name="Nagy L.G."/>
            <person name="Martin F."/>
            <person name="Kauserud H."/>
        </authorList>
    </citation>
    <scope>NUCLEOTIDE SEQUENCE</scope>
    <source>
        <strain evidence="2">CBHHK200</strain>
    </source>
</reference>
<evidence type="ECO:0000313" key="2">
    <source>
        <dbReference type="EMBL" id="KAJ7031131.1"/>
    </source>
</evidence>
<sequence>MPRSPSSASTLARSSGRMSRLHPSRCRCTRPRARWSPCGLWREFFDLQTKPTFALKSICSNSSKASNTLHQLYQNAFAGTPDALRMAMIAPKELNGSRSMWYGVGGSGTLGRSTIPTIGIIPQPDYLWTSMIDGGWSKLDIPTVVTQINVILKLITSLDATLH</sequence>
<protein>
    <submittedName>
        <fullName evidence="2">Uncharacterized protein</fullName>
    </submittedName>
</protein>
<keyword evidence="3" id="KW-1185">Reference proteome</keyword>
<accession>A0AAD6X1A2</accession>
<evidence type="ECO:0000313" key="3">
    <source>
        <dbReference type="Proteomes" id="UP001218188"/>
    </source>
</evidence>
<dbReference type="Proteomes" id="UP001218188">
    <property type="component" value="Unassembled WGS sequence"/>
</dbReference>
<organism evidence="2 3">
    <name type="scientific">Mycena alexandri</name>
    <dbReference type="NCBI Taxonomy" id="1745969"/>
    <lineage>
        <taxon>Eukaryota</taxon>
        <taxon>Fungi</taxon>
        <taxon>Dikarya</taxon>
        <taxon>Basidiomycota</taxon>
        <taxon>Agaricomycotina</taxon>
        <taxon>Agaricomycetes</taxon>
        <taxon>Agaricomycetidae</taxon>
        <taxon>Agaricales</taxon>
        <taxon>Marasmiineae</taxon>
        <taxon>Mycenaceae</taxon>
        <taxon>Mycena</taxon>
    </lineage>
</organism>
<feature type="compositionally biased region" description="Low complexity" evidence="1">
    <location>
        <begin position="1"/>
        <end position="15"/>
    </location>
</feature>
<dbReference type="EMBL" id="JARJCM010000084">
    <property type="protein sequence ID" value="KAJ7031131.1"/>
    <property type="molecule type" value="Genomic_DNA"/>
</dbReference>
<gene>
    <name evidence="2" type="ORF">C8F04DRAFT_1111647</name>
</gene>
<name>A0AAD6X1A2_9AGAR</name>
<proteinExistence type="predicted"/>
<comment type="caution">
    <text evidence="2">The sequence shown here is derived from an EMBL/GenBank/DDBJ whole genome shotgun (WGS) entry which is preliminary data.</text>
</comment>
<feature type="region of interest" description="Disordered" evidence="1">
    <location>
        <begin position="1"/>
        <end position="23"/>
    </location>
</feature>
<evidence type="ECO:0000256" key="1">
    <source>
        <dbReference type="SAM" id="MobiDB-lite"/>
    </source>
</evidence>
<dbReference type="AlphaFoldDB" id="A0AAD6X1A2"/>